<dbReference type="InterPro" id="IPR050407">
    <property type="entry name" value="Geranylgeranyl_reductase"/>
</dbReference>
<dbReference type="EMBL" id="PNIL01000059">
    <property type="protein sequence ID" value="PMP67026.1"/>
    <property type="molecule type" value="Genomic_DNA"/>
</dbReference>
<dbReference type="NCBIfam" id="TIGR02032">
    <property type="entry name" value="GG-red-SF"/>
    <property type="match status" value="1"/>
</dbReference>
<dbReference type="InterPro" id="IPR036188">
    <property type="entry name" value="FAD/NAD-bd_sf"/>
</dbReference>
<dbReference type="PANTHER" id="PTHR42685">
    <property type="entry name" value="GERANYLGERANYL DIPHOSPHATE REDUCTASE"/>
    <property type="match status" value="1"/>
</dbReference>
<dbReference type="PRINTS" id="PR00420">
    <property type="entry name" value="RNGMNOXGNASE"/>
</dbReference>
<dbReference type="Gene3D" id="3.50.50.60">
    <property type="entry name" value="FAD/NAD(P)-binding domain"/>
    <property type="match status" value="1"/>
</dbReference>
<evidence type="ECO:0008006" key="3">
    <source>
        <dbReference type="Google" id="ProtNLM"/>
    </source>
</evidence>
<dbReference type="PANTHER" id="PTHR42685:SF18">
    <property type="entry name" value="DIGERANYLGERANYLGLYCEROPHOSPHOLIPID REDUCTASE"/>
    <property type="match status" value="1"/>
</dbReference>
<dbReference type="SUPFAM" id="SSF51905">
    <property type="entry name" value="FAD/NAD(P)-binding domain"/>
    <property type="match status" value="1"/>
</dbReference>
<proteinExistence type="predicted"/>
<dbReference type="GO" id="GO:0016628">
    <property type="term" value="F:oxidoreductase activity, acting on the CH-CH group of donors, NAD or NADP as acceptor"/>
    <property type="evidence" value="ECO:0007669"/>
    <property type="project" value="InterPro"/>
</dbReference>
<evidence type="ECO:0000313" key="1">
    <source>
        <dbReference type="EMBL" id="PMP67026.1"/>
    </source>
</evidence>
<dbReference type="InterPro" id="IPR011777">
    <property type="entry name" value="Geranylgeranyl_Rdtase_fam"/>
</dbReference>
<reference evidence="1 2" key="1">
    <citation type="submission" date="2018-01" db="EMBL/GenBank/DDBJ databases">
        <title>Metagenomic assembled genomes from two thermal pools in the Uzon Caldera, Kamchatka, Russia.</title>
        <authorList>
            <person name="Wilkins L."/>
            <person name="Ettinger C."/>
        </authorList>
    </citation>
    <scope>NUCLEOTIDE SEQUENCE [LARGE SCALE GENOMIC DNA]</scope>
    <source>
        <strain evidence="1">ZAV-07</strain>
    </source>
</reference>
<organism evidence="1 2">
    <name type="scientific">Caldisericum exile</name>
    <dbReference type="NCBI Taxonomy" id="693075"/>
    <lineage>
        <taxon>Bacteria</taxon>
        <taxon>Pseudomonadati</taxon>
        <taxon>Caldisericota/Cryosericota group</taxon>
        <taxon>Caldisericota</taxon>
        <taxon>Caldisericia</taxon>
        <taxon>Caldisericales</taxon>
        <taxon>Caldisericaceae</taxon>
        <taxon>Caldisericum</taxon>
    </lineage>
</organism>
<name>A0A2J6WDW9_9BACT</name>
<evidence type="ECO:0000313" key="2">
    <source>
        <dbReference type="Proteomes" id="UP000237040"/>
    </source>
</evidence>
<dbReference type="AlphaFoldDB" id="A0A2J6WDW9"/>
<dbReference type="Proteomes" id="UP000237040">
    <property type="component" value="Unassembled WGS sequence"/>
</dbReference>
<dbReference type="Pfam" id="PF05834">
    <property type="entry name" value="Lycopene_cycl"/>
    <property type="match status" value="1"/>
</dbReference>
<protein>
    <recommendedName>
        <fullName evidence="3">FAD-binding domain-containing protein</fullName>
    </recommendedName>
</protein>
<sequence length="392" mass="43680">MIVEKFDVIVIGGGPIGCNVASNLAKAGLSVAVIEAKTKIGFPNHCSGLVPIEFLELTNLDKSLIINYIKGAKVFSCKENDFQFKRDVPYAAVIDRSNFDIFMESKAKENGAKFFYNAHIENIDTKNGDSFITLTNGNIFNTKVIVVATGATSAIQKMLNVEIDGETIYTVQVDTKISLNDTEIAYIYMNNHIANNWFAWIIPTSDESARVGFGDNIGKNLLDKLDMLFKNWSLLSNAKISGKPVVWSIPIGIPKKIAYKNILFVGDAARQVKPFSGGGLLTGFIAGNILSETIIEAFKDNSNNFFKILETYDSRSKKALITEFKREIFLRDVYISLTDEDKDQIIKNLNSKRISQILIQYGFMDKPAITGIKLLFNNPQIPLIYLKRKILG</sequence>
<comment type="caution">
    <text evidence="1">The sequence shown here is derived from an EMBL/GenBank/DDBJ whole genome shotgun (WGS) entry which is preliminary data.</text>
</comment>
<accession>A0A2J6WDW9</accession>
<gene>
    <name evidence="1" type="ORF">C0189_04015</name>
</gene>